<gene>
    <name evidence="7" type="ORF">SAMN05444123_11010</name>
</gene>
<dbReference type="GO" id="GO:0003677">
    <property type="term" value="F:DNA binding"/>
    <property type="evidence" value="ECO:0007669"/>
    <property type="project" value="UniProtKB-UniRule"/>
</dbReference>
<dbReference type="CDD" id="cd01189">
    <property type="entry name" value="INT_ICEBs1_C_like"/>
    <property type="match status" value="1"/>
</dbReference>
<dbReference type="AlphaFoldDB" id="A0A1H8VWW0"/>
<dbReference type="PROSITE" id="PS51900">
    <property type="entry name" value="CB"/>
    <property type="match status" value="1"/>
</dbReference>
<keyword evidence="3" id="KW-0233">DNA recombination</keyword>
<dbReference type="InterPro" id="IPR010998">
    <property type="entry name" value="Integrase_recombinase_N"/>
</dbReference>
<dbReference type="Pfam" id="PF14659">
    <property type="entry name" value="Phage_int_SAM_3"/>
    <property type="match status" value="1"/>
</dbReference>
<evidence type="ECO:0000256" key="4">
    <source>
        <dbReference type="PROSITE-ProRule" id="PRU01248"/>
    </source>
</evidence>
<dbReference type="GO" id="GO:0015074">
    <property type="term" value="P:DNA integration"/>
    <property type="evidence" value="ECO:0007669"/>
    <property type="project" value="UniProtKB-KW"/>
</dbReference>
<dbReference type="Gene3D" id="1.10.443.10">
    <property type="entry name" value="Intergrase catalytic core"/>
    <property type="match status" value="1"/>
</dbReference>
<dbReference type="PROSITE" id="PS51898">
    <property type="entry name" value="TYR_RECOMBINASE"/>
    <property type="match status" value="1"/>
</dbReference>
<dbReference type="InterPro" id="IPR013762">
    <property type="entry name" value="Integrase-like_cat_sf"/>
</dbReference>
<sequence>MKGSIRERSPGHWAIILDTPDPASGKRRRKWHSFTGTKRQAQVECARLISAMKGGTYLEPDKTTLAAFLDRWIHHIKAHVSPRSHERYADLARKNIAPLLGGIVLSKLRPAQIAASYTTALASGRRDGKGGLSPRTVHHMHRVLKQALGQAVKWELLNRNPCDAVDPPKVERVSMHTFDLPQTAELIDALRNTRMLVPALLAVLCGLRRGEIAALRWRNVDVTAGQIAVVESAEETKDGVRYKEPKSGRARTVALSSTMIDELKAHRARQAQELLRLGVRLSDDSFVVAQADAHPLKPTSITHEWVRLLGQTALPRIRFHDLRHAHATHMLASGVHPKIASERLGHSKVGITLDLYSHVLPGMQADAVVRVDDALRDAINKRTKSIG</sequence>
<evidence type="ECO:0000256" key="1">
    <source>
        <dbReference type="ARBA" id="ARBA00022908"/>
    </source>
</evidence>
<evidence type="ECO:0000259" key="6">
    <source>
        <dbReference type="PROSITE" id="PS51900"/>
    </source>
</evidence>
<dbReference type="Proteomes" id="UP000199615">
    <property type="component" value="Unassembled WGS sequence"/>
</dbReference>
<feature type="domain" description="Core-binding (CB)" evidence="6">
    <location>
        <begin position="63"/>
        <end position="152"/>
    </location>
</feature>
<dbReference type="GO" id="GO:0006310">
    <property type="term" value="P:DNA recombination"/>
    <property type="evidence" value="ECO:0007669"/>
    <property type="project" value="UniProtKB-KW"/>
</dbReference>
<dbReference type="InterPro" id="IPR002104">
    <property type="entry name" value="Integrase_catalytic"/>
</dbReference>
<keyword evidence="1" id="KW-0229">DNA integration</keyword>
<evidence type="ECO:0000256" key="2">
    <source>
        <dbReference type="ARBA" id="ARBA00023125"/>
    </source>
</evidence>
<dbReference type="InterPro" id="IPR004107">
    <property type="entry name" value="Integrase_SAM-like_N"/>
</dbReference>
<dbReference type="SUPFAM" id="SSF56349">
    <property type="entry name" value="DNA breaking-rejoining enzymes"/>
    <property type="match status" value="1"/>
</dbReference>
<dbReference type="InterPro" id="IPR011010">
    <property type="entry name" value="DNA_brk_join_enz"/>
</dbReference>
<evidence type="ECO:0000256" key="3">
    <source>
        <dbReference type="ARBA" id="ARBA00023172"/>
    </source>
</evidence>
<feature type="domain" description="Tyr recombinase" evidence="5">
    <location>
        <begin position="173"/>
        <end position="369"/>
    </location>
</feature>
<dbReference type="EMBL" id="FODT01000010">
    <property type="protein sequence ID" value="SEP19932.1"/>
    <property type="molecule type" value="Genomic_DNA"/>
</dbReference>
<dbReference type="InterPro" id="IPR044068">
    <property type="entry name" value="CB"/>
</dbReference>
<dbReference type="InterPro" id="IPR050090">
    <property type="entry name" value="Tyrosine_recombinase_XerCD"/>
</dbReference>
<proteinExistence type="predicted"/>
<dbReference type="PANTHER" id="PTHR30349">
    <property type="entry name" value="PHAGE INTEGRASE-RELATED"/>
    <property type="match status" value="1"/>
</dbReference>
<dbReference type="Pfam" id="PF00589">
    <property type="entry name" value="Phage_integrase"/>
    <property type="match status" value="1"/>
</dbReference>
<keyword evidence="2 4" id="KW-0238">DNA-binding</keyword>
<accession>A0A1H8VWW0</accession>
<dbReference type="PANTHER" id="PTHR30349:SF91">
    <property type="entry name" value="INTA PROTEIN"/>
    <property type="match status" value="1"/>
</dbReference>
<dbReference type="Gene3D" id="1.10.150.130">
    <property type="match status" value="1"/>
</dbReference>
<dbReference type="OrthoDB" id="9785687at2"/>
<protein>
    <submittedName>
        <fullName evidence="7">Site-specific recombinase XerD</fullName>
    </submittedName>
</protein>
<reference evidence="8" key="1">
    <citation type="submission" date="2016-10" db="EMBL/GenBank/DDBJ databases">
        <authorList>
            <person name="Varghese N."/>
            <person name="Submissions S."/>
        </authorList>
    </citation>
    <scope>NUCLEOTIDE SEQUENCE [LARGE SCALE GENOMIC DNA]</scope>
    <source>
        <strain evidence="8">DSM 123</strain>
    </source>
</reference>
<keyword evidence="8" id="KW-1185">Reference proteome</keyword>
<evidence type="ECO:0000259" key="5">
    <source>
        <dbReference type="PROSITE" id="PS51898"/>
    </source>
</evidence>
<organism evidence="7 8">
    <name type="scientific">Rhodopseudomonas pseudopalustris</name>
    <dbReference type="NCBI Taxonomy" id="1513892"/>
    <lineage>
        <taxon>Bacteria</taxon>
        <taxon>Pseudomonadati</taxon>
        <taxon>Pseudomonadota</taxon>
        <taxon>Alphaproteobacteria</taxon>
        <taxon>Hyphomicrobiales</taxon>
        <taxon>Nitrobacteraceae</taxon>
        <taxon>Rhodopseudomonas</taxon>
    </lineage>
</organism>
<name>A0A1H8VWW0_9BRAD</name>
<evidence type="ECO:0000313" key="7">
    <source>
        <dbReference type="EMBL" id="SEP19932.1"/>
    </source>
</evidence>
<dbReference type="RefSeq" id="WP_092685620.1">
    <property type="nucleotide sequence ID" value="NZ_FODT01000010.1"/>
</dbReference>
<evidence type="ECO:0000313" key="8">
    <source>
        <dbReference type="Proteomes" id="UP000199615"/>
    </source>
</evidence>